<dbReference type="SUPFAM" id="SSF53335">
    <property type="entry name" value="S-adenosyl-L-methionine-dependent methyltransferases"/>
    <property type="match status" value="1"/>
</dbReference>
<feature type="domain" description="DNA methylase adenine-specific" evidence="1">
    <location>
        <begin position="138"/>
        <end position="336"/>
    </location>
</feature>
<gene>
    <name evidence="2" type="ORF">Afil01_54540</name>
</gene>
<dbReference type="AlphaFoldDB" id="A0A9W6W5Q7"/>
<sequence>MPDATMLTAADIARLAGVTRATVSHWRRRHPDFPAPTGGTSASPAYERAKVEEWLRTQRRLPARGQAEALWLALRPEAHAVPGLAETLLRLARGEPAPDDPAGRAITLAAAAHGPVRLFQDLHARMVAAVAPGADKVPAPLAALMAGLLGPRGTVLDPACATGTLLVAARERGARALYGEEKHAALAAVTAVRLALGGGISEVRAVPAICSPEESEAVDAVVCRPPFKEQGVRPEPGDPRWTYGSPPRTESELMWLQHCLSRTAPGGRVVLLLPPAVAARPTGRAIRAELAARGALRAVIALPPGAAAPAHLGLHVWVLTNPPVPGPRRVLFADGSSCADGRGVDWPRLSRLVLSAWREVSELGTVVPDEHRRAVPAAALLDGEVDLTPSLHVSARDLDAGVLASMTEGLRGELDLRLKAVRRLAARLSFLPADDAPDGSSTVDDLVRAGDVAILRAEVPQVGDVVLRGVGERRVPTVITGDNAEAAGSRYVLRPAAGRLDPWFLAGYLSGPANQALLDRGPALTAAVVRRLTVPAADRARQRELGRAFKALQEFEEAAEAVAATGRTLRRTLEDGLGGGVLEPL</sequence>
<organism evidence="2 3">
    <name type="scientific">Actinorhabdospora filicis</name>
    <dbReference type="NCBI Taxonomy" id="1785913"/>
    <lineage>
        <taxon>Bacteria</taxon>
        <taxon>Bacillati</taxon>
        <taxon>Actinomycetota</taxon>
        <taxon>Actinomycetes</taxon>
        <taxon>Micromonosporales</taxon>
        <taxon>Micromonosporaceae</taxon>
        <taxon>Actinorhabdospora</taxon>
    </lineage>
</organism>
<dbReference type="SUPFAM" id="SSF46955">
    <property type="entry name" value="Putative DNA-binding domain"/>
    <property type="match status" value="1"/>
</dbReference>
<dbReference type="InterPro" id="IPR003356">
    <property type="entry name" value="DNA_methylase_A-5"/>
</dbReference>
<dbReference type="Proteomes" id="UP001165079">
    <property type="component" value="Unassembled WGS sequence"/>
</dbReference>
<dbReference type="PRINTS" id="PR00507">
    <property type="entry name" value="N12N6MTFRASE"/>
</dbReference>
<evidence type="ECO:0000313" key="2">
    <source>
        <dbReference type="EMBL" id="GLZ80647.1"/>
    </source>
</evidence>
<dbReference type="RefSeq" id="WP_285665890.1">
    <property type="nucleotide sequence ID" value="NZ_BSTX01000004.1"/>
</dbReference>
<dbReference type="InterPro" id="IPR052916">
    <property type="entry name" value="Type-I_RE_MTase_Subunit"/>
</dbReference>
<protein>
    <submittedName>
        <fullName evidence="2">SAM-dependent methyltransferase</fullName>
    </submittedName>
</protein>
<proteinExistence type="predicted"/>
<keyword evidence="2" id="KW-0808">Transferase</keyword>
<dbReference type="Gene3D" id="1.10.10.10">
    <property type="entry name" value="Winged helix-like DNA-binding domain superfamily/Winged helix DNA-binding domain"/>
    <property type="match status" value="1"/>
</dbReference>
<dbReference type="GO" id="GO:0032259">
    <property type="term" value="P:methylation"/>
    <property type="evidence" value="ECO:0007669"/>
    <property type="project" value="UniProtKB-KW"/>
</dbReference>
<dbReference type="Pfam" id="PF02384">
    <property type="entry name" value="N6_Mtase"/>
    <property type="match status" value="1"/>
</dbReference>
<reference evidence="2" key="1">
    <citation type="submission" date="2023-03" db="EMBL/GenBank/DDBJ databases">
        <title>Actinorhabdospora filicis NBRC 111898.</title>
        <authorList>
            <person name="Ichikawa N."/>
            <person name="Sato H."/>
            <person name="Tonouchi N."/>
        </authorList>
    </citation>
    <scope>NUCLEOTIDE SEQUENCE</scope>
    <source>
        <strain evidence="2">NBRC 111898</strain>
    </source>
</reference>
<dbReference type="EMBL" id="BSTX01000004">
    <property type="protein sequence ID" value="GLZ80647.1"/>
    <property type="molecule type" value="Genomic_DNA"/>
</dbReference>
<comment type="caution">
    <text evidence="2">The sequence shown here is derived from an EMBL/GenBank/DDBJ whole genome shotgun (WGS) entry which is preliminary data.</text>
</comment>
<keyword evidence="3" id="KW-1185">Reference proteome</keyword>
<dbReference type="PANTHER" id="PTHR42998:SF1">
    <property type="entry name" value="TYPE I RESTRICTION ENZYME HINDI METHYLASE SUBUNIT"/>
    <property type="match status" value="1"/>
</dbReference>
<keyword evidence="2" id="KW-0489">Methyltransferase</keyword>
<dbReference type="GO" id="GO:0008170">
    <property type="term" value="F:N-methyltransferase activity"/>
    <property type="evidence" value="ECO:0007669"/>
    <property type="project" value="InterPro"/>
</dbReference>
<dbReference type="InterPro" id="IPR036388">
    <property type="entry name" value="WH-like_DNA-bd_sf"/>
</dbReference>
<dbReference type="InterPro" id="IPR009061">
    <property type="entry name" value="DNA-bd_dom_put_sf"/>
</dbReference>
<dbReference type="GO" id="GO:0003677">
    <property type="term" value="F:DNA binding"/>
    <property type="evidence" value="ECO:0007669"/>
    <property type="project" value="InterPro"/>
</dbReference>
<evidence type="ECO:0000313" key="3">
    <source>
        <dbReference type="Proteomes" id="UP001165079"/>
    </source>
</evidence>
<dbReference type="Gene3D" id="3.40.50.150">
    <property type="entry name" value="Vaccinia Virus protein VP39"/>
    <property type="match status" value="1"/>
</dbReference>
<dbReference type="PANTHER" id="PTHR42998">
    <property type="entry name" value="TYPE I RESTRICTION ENZYME HINDVIIP M PROTEIN-RELATED"/>
    <property type="match status" value="1"/>
</dbReference>
<dbReference type="InterPro" id="IPR029063">
    <property type="entry name" value="SAM-dependent_MTases_sf"/>
</dbReference>
<accession>A0A9W6W5Q7</accession>
<evidence type="ECO:0000259" key="1">
    <source>
        <dbReference type="Pfam" id="PF02384"/>
    </source>
</evidence>
<name>A0A9W6W5Q7_9ACTN</name>